<dbReference type="GO" id="GO:0051083">
    <property type="term" value="P:'de novo' cotranslational protein folding"/>
    <property type="evidence" value="ECO:0007669"/>
    <property type="project" value="TreeGrafter"/>
</dbReference>
<keyword evidence="6" id="KW-0413">Isomerase</keyword>
<dbReference type="InterPro" id="IPR008881">
    <property type="entry name" value="Trigger_fac_ribosome-bd_bac"/>
</dbReference>
<reference evidence="9" key="1">
    <citation type="journal article" date="2015" name="Nat. Genet.">
        <title>The pineapple genome and the evolution of CAM photosynthesis.</title>
        <authorList>
            <person name="Ming R."/>
            <person name="VanBuren R."/>
            <person name="Wai C.M."/>
            <person name="Tang H."/>
            <person name="Schatz M.C."/>
            <person name="Bowers J.E."/>
            <person name="Lyons E."/>
            <person name="Wang M.L."/>
            <person name="Chen J."/>
            <person name="Biggers E."/>
            <person name="Zhang J."/>
            <person name="Huang L."/>
            <person name="Zhang L."/>
            <person name="Miao W."/>
            <person name="Zhang J."/>
            <person name="Ye Z."/>
            <person name="Miao C."/>
            <person name="Lin Z."/>
            <person name="Wang H."/>
            <person name="Zhou H."/>
            <person name="Yim W.C."/>
            <person name="Priest H.D."/>
            <person name="Zheng C."/>
            <person name="Woodhouse M."/>
            <person name="Edger P.P."/>
            <person name="Guyot R."/>
            <person name="Guo H.B."/>
            <person name="Guo H."/>
            <person name="Zheng G."/>
            <person name="Singh R."/>
            <person name="Sharma A."/>
            <person name="Min X."/>
            <person name="Zheng Y."/>
            <person name="Lee H."/>
            <person name="Gurtowski J."/>
            <person name="Sedlazeck F.J."/>
            <person name="Harkess A."/>
            <person name="McKain M.R."/>
            <person name="Liao Z."/>
            <person name="Fang J."/>
            <person name="Liu J."/>
            <person name="Zhang X."/>
            <person name="Zhang Q."/>
            <person name="Hu W."/>
            <person name="Qin Y."/>
            <person name="Wang K."/>
            <person name="Chen L.Y."/>
            <person name="Shirley N."/>
            <person name="Lin Y.R."/>
            <person name="Liu L.Y."/>
            <person name="Hernandez A.G."/>
            <person name="Wright C.L."/>
            <person name="Bulone V."/>
            <person name="Tuskan G.A."/>
            <person name="Heath K."/>
            <person name="Zee F."/>
            <person name="Moore P.H."/>
            <person name="Sunkar R."/>
            <person name="Leebens-Mack J.H."/>
            <person name="Mockler T."/>
            <person name="Bennetzen J.L."/>
            <person name="Freeling M."/>
            <person name="Sankoff D."/>
            <person name="Paterson A.H."/>
            <person name="Zhu X."/>
            <person name="Yang X."/>
            <person name="Smith J.A."/>
            <person name="Cushman J.C."/>
            <person name="Paull R.E."/>
            <person name="Yu Q."/>
        </authorList>
    </citation>
    <scope>NUCLEOTIDE SEQUENCE [LARGE SCALE GENOMIC DNA]</scope>
    <source>
        <strain evidence="9">cv. F153</strain>
    </source>
</reference>
<comment type="catalytic activity">
    <reaction evidence="1">
        <text>[protein]-peptidylproline (omega=180) = [protein]-peptidylproline (omega=0)</text>
        <dbReference type="Rhea" id="RHEA:16237"/>
        <dbReference type="Rhea" id="RHEA-COMP:10747"/>
        <dbReference type="Rhea" id="RHEA-COMP:10748"/>
        <dbReference type="ChEBI" id="CHEBI:83833"/>
        <dbReference type="ChEBI" id="CHEBI:83834"/>
        <dbReference type="EC" id="5.2.1.8"/>
    </reaction>
</comment>
<accession>A0A6P5FW35</accession>
<evidence type="ECO:0000313" key="9">
    <source>
        <dbReference type="Proteomes" id="UP000515123"/>
    </source>
</evidence>
<evidence type="ECO:0000256" key="7">
    <source>
        <dbReference type="ARBA" id="ARBA00024849"/>
    </source>
</evidence>
<dbReference type="GO" id="GO:0015031">
    <property type="term" value="P:protein transport"/>
    <property type="evidence" value="ECO:0007669"/>
    <property type="project" value="InterPro"/>
</dbReference>
<evidence type="ECO:0000313" key="12">
    <source>
        <dbReference type="RefSeq" id="XP_020097718.1"/>
    </source>
</evidence>
<evidence type="ECO:0000256" key="6">
    <source>
        <dbReference type="ARBA" id="ARBA00023235"/>
    </source>
</evidence>
<dbReference type="RefSeq" id="XP_020097705.1">
    <property type="nucleotide sequence ID" value="XM_020242116.1"/>
</dbReference>
<dbReference type="InterPro" id="IPR005215">
    <property type="entry name" value="Trig_fac"/>
</dbReference>
<dbReference type="GO" id="GO:0043022">
    <property type="term" value="F:ribosome binding"/>
    <property type="evidence" value="ECO:0007669"/>
    <property type="project" value="TreeGrafter"/>
</dbReference>
<keyword evidence="9" id="KW-1185">Reference proteome</keyword>
<dbReference type="OrthoDB" id="1918792at2759"/>
<evidence type="ECO:0000256" key="4">
    <source>
        <dbReference type="ARBA" id="ARBA00023110"/>
    </source>
</evidence>
<dbReference type="Gene3D" id="3.30.70.1050">
    <property type="entry name" value="Trigger factor ribosome-binding domain"/>
    <property type="match status" value="1"/>
</dbReference>
<dbReference type="RefSeq" id="XP_020097718.1">
    <property type="nucleotide sequence ID" value="XM_020242129.1"/>
</dbReference>
<comment type="similarity">
    <text evidence="2">Belongs to the FKBP-type PPIase family. Tig subfamily.</text>
</comment>
<keyword evidence="5" id="KW-0143">Chaperone</keyword>
<evidence type="ECO:0000256" key="5">
    <source>
        <dbReference type="ARBA" id="ARBA00023186"/>
    </source>
</evidence>
<dbReference type="GO" id="GO:0043335">
    <property type="term" value="P:protein unfolding"/>
    <property type="evidence" value="ECO:0007669"/>
    <property type="project" value="TreeGrafter"/>
</dbReference>
<keyword evidence="4" id="KW-0697">Rotamase</keyword>
<evidence type="ECO:0000313" key="10">
    <source>
        <dbReference type="RefSeq" id="XP_020097705.1"/>
    </source>
</evidence>
<dbReference type="EC" id="5.2.1.8" evidence="3"/>
<dbReference type="PANTHER" id="PTHR30560:SF4">
    <property type="entry name" value="OS01G0894700 PROTEIN"/>
    <property type="match status" value="1"/>
</dbReference>
<dbReference type="Pfam" id="PF05697">
    <property type="entry name" value="Trigger_N"/>
    <property type="match status" value="1"/>
</dbReference>
<organism evidence="12">
    <name type="scientific">Ananas comosus</name>
    <name type="common">Pineapple</name>
    <name type="synonym">Ananas ananas</name>
    <dbReference type="NCBI Taxonomy" id="4615"/>
    <lineage>
        <taxon>Eukaryota</taxon>
        <taxon>Viridiplantae</taxon>
        <taxon>Streptophyta</taxon>
        <taxon>Embryophyta</taxon>
        <taxon>Tracheophyta</taxon>
        <taxon>Spermatophyta</taxon>
        <taxon>Magnoliopsida</taxon>
        <taxon>Liliopsida</taxon>
        <taxon>Poales</taxon>
        <taxon>Bromeliaceae</taxon>
        <taxon>Bromelioideae</taxon>
        <taxon>Ananas</taxon>
    </lineage>
</organism>
<dbReference type="GO" id="GO:0044183">
    <property type="term" value="F:protein folding chaperone"/>
    <property type="evidence" value="ECO:0007669"/>
    <property type="project" value="TreeGrafter"/>
</dbReference>
<evidence type="ECO:0000256" key="3">
    <source>
        <dbReference type="ARBA" id="ARBA00013194"/>
    </source>
</evidence>
<dbReference type="Proteomes" id="UP000515123">
    <property type="component" value="Linkage group 1"/>
</dbReference>
<dbReference type="FunFam" id="3.30.70.1050:FF:000004">
    <property type="entry name" value="Trigger factor"/>
    <property type="match status" value="1"/>
</dbReference>
<evidence type="ECO:0000259" key="8">
    <source>
        <dbReference type="Pfam" id="PF05697"/>
    </source>
</evidence>
<evidence type="ECO:0000256" key="2">
    <source>
        <dbReference type="ARBA" id="ARBA00005464"/>
    </source>
</evidence>
<reference evidence="10 11" key="2">
    <citation type="submission" date="2025-04" db="UniProtKB">
        <authorList>
            <consortium name="RefSeq"/>
        </authorList>
    </citation>
    <scope>IDENTIFICATION</scope>
    <source>
        <tissue evidence="10 11">Leaf</tissue>
    </source>
</reference>
<proteinExistence type="inferred from homology"/>
<evidence type="ECO:0000313" key="13">
    <source>
        <dbReference type="RefSeq" id="XP_020097725.1"/>
    </source>
</evidence>
<protein>
    <recommendedName>
        <fullName evidence="3">peptidylprolyl isomerase</fullName>
        <ecNumber evidence="3">5.2.1.8</ecNumber>
    </recommendedName>
</protein>
<gene>
    <name evidence="10 11 12 13" type="primary">LOC109716583</name>
</gene>
<feature type="domain" description="Trigger factor ribosome-binding bacterial" evidence="8">
    <location>
        <begin position="92"/>
        <end position="214"/>
    </location>
</feature>
<dbReference type="InterPro" id="IPR036611">
    <property type="entry name" value="Trigger_fac_ribosome-bd_sf"/>
</dbReference>
<dbReference type="RefSeq" id="XP_020097725.1">
    <property type="nucleotide sequence ID" value="XM_020242136.1"/>
</dbReference>
<evidence type="ECO:0000313" key="11">
    <source>
        <dbReference type="RefSeq" id="XP_020097712.1"/>
    </source>
</evidence>
<dbReference type="RefSeq" id="XP_020097712.1">
    <property type="nucleotide sequence ID" value="XM_020242123.1"/>
</dbReference>
<comment type="function">
    <text evidence="7">Involved in protein export. Acts as a chaperone by maintaining the newly synthesized protein in an open conformation. Functions as a peptidyl-prolyl cis-trans isomerase.</text>
</comment>
<dbReference type="PANTHER" id="PTHR30560">
    <property type="entry name" value="TRIGGER FACTOR CHAPERONE AND PEPTIDYL-PROLYL CIS/TRANS ISOMERASE"/>
    <property type="match status" value="1"/>
</dbReference>
<dbReference type="AlphaFoldDB" id="A0A6P5FW35"/>
<dbReference type="GO" id="GO:0003755">
    <property type="term" value="F:peptidyl-prolyl cis-trans isomerase activity"/>
    <property type="evidence" value="ECO:0007669"/>
    <property type="project" value="UniProtKB-KW"/>
</dbReference>
<evidence type="ECO:0000256" key="1">
    <source>
        <dbReference type="ARBA" id="ARBA00000971"/>
    </source>
</evidence>
<dbReference type="GeneID" id="109716583"/>
<dbReference type="SUPFAM" id="SSF102735">
    <property type="entry name" value="Trigger factor ribosome-binding domain"/>
    <property type="match status" value="1"/>
</dbReference>
<name>A0A6P5FW35_ANACO</name>
<sequence length="228" mass="25299">MATMATTVICPQIQFGRTHIIPLQKMVLASTKILDSSITTFSSWERPNQRLLLSSGRKLRDLSLTTFAVGSGLEASITDQKKKNDISLDNVKVAVESRDDEKIHVRVDLTAEETQKAFDEVLTNLARTAPPIPGFRRMKGGKTSNVPKSFLLQILGKDRVTKFLIQEVVSTTIGDYVKKEKLKVKSQFKTLQSAEELESAFEPGSEFGFNATINFEKSDPETTEPSSS</sequence>